<reference evidence="2" key="1">
    <citation type="submission" date="2023-10" db="EMBL/GenBank/DDBJ databases">
        <authorList>
            <person name="Hackl T."/>
        </authorList>
    </citation>
    <scope>NUCLEOTIDE SEQUENCE</scope>
</reference>
<feature type="region of interest" description="Disordered" evidence="1">
    <location>
        <begin position="699"/>
        <end position="733"/>
    </location>
</feature>
<feature type="region of interest" description="Disordered" evidence="1">
    <location>
        <begin position="104"/>
        <end position="159"/>
    </location>
</feature>
<feature type="compositionally biased region" description="Basic residues" evidence="1">
    <location>
        <begin position="249"/>
        <end position="267"/>
    </location>
</feature>
<feature type="compositionally biased region" description="Polar residues" evidence="1">
    <location>
        <begin position="204"/>
        <end position="215"/>
    </location>
</feature>
<sequence length="874" mass="94199">MAPQKGQSKPAKAATGHANAKKQQQSQQPAPAAPRHVVLPVIPLTMVAKQRGSIANNTTSANSSKHSAIASATATATASPTTPNSNRTPFSSLEAALIDHIPDKSAKASAQNGNGNEVNGSAVEKPGPAATTGADNHVRQSHDTPVQTNGVNGVDSEAPRDLPTAAAAETAQLSCAPSVADAESTAGSASANDTSQGAHDGHSLASQPQSATTQSRGHDLPPSFHNPPIHPLQQQQSVDQFSDTTNFHAPHHMHPHHHQQHAHHQHHMSNGGPAIMFGAFAGSHSSSPAPPSGGFMPPPPPPPVNGDAHIHPRANGHHHAHSSSNGFPAHVNTHFRPDIMPMTTLDTYGQVSAHGPPVPFESFPPGVGRYGPPTPRSFHGSHTSGEPNGMENGSVPFPPNGSSGVHYPGPAHRGHTAAYPHPHPPASFPPYMHPEDFSRRPSMATEEMTESMVYIRNQFDNNELSDCVLELVYAKGRNHGLKINGHKLILARSPALKQHIMVARATDSGSHTITIECDDSYLRNDAWWMAVQRLYLHPLLLHPPMMGNPGNVMALAGDMADRLGFCLGYAAAGHILGMQDVLERGLYVAAEQLDWTTIEEAIAFVREGTTQRHYKYPTEQDGPHSHSVTLDFGYGPETKILWHAILNFLVNEFPPNFDLDTSVTDPPKLARIPADAAGAAPSPLPTHPDKIMPAIARGTMTRNNSKPSRLSSIKFGDLPPTLPDDGSTPQRETAKCSPILSRVLLNLHFDELCEVLTSGSHGVRGWNSAQDRYHVVADVVAEREARRLRAVDAVRSGSVPQAREVQQRLSAQRRHAMADPWDVLNWREEVNPPRNAGVPRLVRNWVPQFNVPPEPLQQFQQTKQPSYEAHDSMV</sequence>
<organism evidence="2 3">
    <name type="scientific">Anthostomella pinea</name>
    <dbReference type="NCBI Taxonomy" id="933095"/>
    <lineage>
        <taxon>Eukaryota</taxon>
        <taxon>Fungi</taxon>
        <taxon>Dikarya</taxon>
        <taxon>Ascomycota</taxon>
        <taxon>Pezizomycotina</taxon>
        <taxon>Sordariomycetes</taxon>
        <taxon>Xylariomycetidae</taxon>
        <taxon>Xylariales</taxon>
        <taxon>Xylariaceae</taxon>
        <taxon>Anthostomella</taxon>
    </lineage>
</organism>
<keyword evidence="3" id="KW-1185">Reference proteome</keyword>
<gene>
    <name evidence="2" type="ORF">KHLLAP_LOCUS5131</name>
</gene>
<dbReference type="EMBL" id="CAUWAG010000007">
    <property type="protein sequence ID" value="CAJ2504663.1"/>
    <property type="molecule type" value="Genomic_DNA"/>
</dbReference>
<feature type="region of interest" description="Disordered" evidence="1">
    <location>
        <begin position="853"/>
        <end position="874"/>
    </location>
</feature>
<evidence type="ECO:0000313" key="2">
    <source>
        <dbReference type="EMBL" id="CAJ2504663.1"/>
    </source>
</evidence>
<dbReference type="Proteomes" id="UP001295740">
    <property type="component" value="Unassembled WGS sequence"/>
</dbReference>
<feature type="region of interest" description="Disordered" evidence="1">
    <location>
        <begin position="356"/>
        <end position="419"/>
    </location>
</feature>
<feature type="compositionally biased region" description="Low complexity" evidence="1">
    <location>
        <begin position="55"/>
        <end position="82"/>
    </location>
</feature>
<feature type="compositionally biased region" description="Polar residues" evidence="1">
    <location>
        <begin position="185"/>
        <end position="197"/>
    </location>
</feature>
<feature type="compositionally biased region" description="Polar residues" evidence="1">
    <location>
        <begin position="700"/>
        <end position="711"/>
    </location>
</feature>
<protein>
    <submittedName>
        <fullName evidence="2">Uu.00g120570.m01.CDS01</fullName>
    </submittedName>
</protein>
<feature type="region of interest" description="Disordered" evidence="1">
    <location>
        <begin position="1"/>
        <end position="37"/>
    </location>
</feature>
<evidence type="ECO:0000313" key="3">
    <source>
        <dbReference type="Proteomes" id="UP001295740"/>
    </source>
</evidence>
<feature type="compositionally biased region" description="Polar residues" evidence="1">
    <location>
        <begin position="232"/>
        <end position="247"/>
    </location>
</feature>
<comment type="caution">
    <text evidence="2">The sequence shown here is derived from an EMBL/GenBank/DDBJ whole genome shotgun (WGS) entry which is preliminary data.</text>
</comment>
<feature type="compositionally biased region" description="Low complexity" evidence="1">
    <location>
        <begin position="21"/>
        <end position="34"/>
    </location>
</feature>
<feature type="region of interest" description="Disordered" evidence="1">
    <location>
        <begin position="55"/>
        <end position="89"/>
    </location>
</feature>
<feature type="compositionally biased region" description="Polar residues" evidence="1">
    <location>
        <begin position="108"/>
        <end position="119"/>
    </location>
</feature>
<feature type="compositionally biased region" description="Basic residues" evidence="1">
    <location>
        <begin position="311"/>
        <end position="321"/>
    </location>
</feature>
<accession>A0AAI8YET9</accession>
<feature type="region of interest" description="Disordered" evidence="1">
    <location>
        <begin position="176"/>
        <end position="332"/>
    </location>
</feature>
<name>A0AAI8YET9_9PEZI</name>
<dbReference type="AlphaFoldDB" id="A0AAI8YET9"/>
<evidence type="ECO:0000256" key="1">
    <source>
        <dbReference type="SAM" id="MobiDB-lite"/>
    </source>
</evidence>
<feature type="compositionally biased region" description="Low complexity" evidence="1">
    <location>
        <begin position="277"/>
        <end position="287"/>
    </location>
</feature>
<feature type="compositionally biased region" description="Pro residues" evidence="1">
    <location>
        <begin position="288"/>
        <end position="304"/>
    </location>
</feature>
<proteinExistence type="predicted"/>